<protein>
    <submittedName>
        <fullName evidence="2">Uncharacterized protein</fullName>
    </submittedName>
</protein>
<dbReference type="Proteomes" id="UP000614200">
    <property type="component" value="Unassembled WGS sequence"/>
</dbReference>
<dbReference type="RefSeq" id="WP_194700257.1">
    <property type="nucleotide sequence ID" value="NZ_JADKNH010000001.1"/>
</dbReference>
<accession>A0ABR9ZNJ2</accession>
<reference evidence="2 3" key="1">
    <citation type="submission" date="2020-11" db="EMBL/GenBank/DDBJ databases">
        <title>Fusibacter basophilias sp. nov.</title>
        <authorList>
            <person name="Qiu D."/>
        </authorList>
    </citation>
    <scope>NUCLEOTIDE SEQUENCE [LARGE SCALE GENOMIC DNA]</scope>
    <source>
        <strain evidence="2 3">Q10-2</strain>
    </source>
</reference>
<proteinExistence type="predicted"/>
<keyword evidence="3" id="KW-1185">Reference proteome</keyword>
<feature type="region of interest" description="Disordered" evidence="1">
    <location>
        <begin position="164"/>
        <end position="183"/>
    </location>
</feature>
<evidence type="ECO:0000256" key="1">
    <source>
        <dbReference type="SAM" id="MobiDB-lite"/>
    </source>
</evidence>
<organism evidence="2 3">
    <name type="scientific">Fusibacter ferrireducens</name>
    <dbReference type="NCBI Taxonomy" id="2785058"/>
    <lineage>
        <taxon>Bacteria</taxon>
        <taxon>Bacillati</taxon>
        <taxon>Bacillota</taxon>
        <taxon>Clostridia</taxon>
        <taxon>Eubacteriales</taxon>
        <taxon>Eubacteriales Family XII. Incertae Sedis</taxon>
        <taxon>Fusibacter</taxon>
    </lineage>
</organism>
<comment type="caution">
    <text evidence="2">The sequence shown here is derived from an EMBL/GenBank/DDBJ whole genome shotgun (WGS) entry which is preliminary data.</text>
</comment>
<sequence>MVNETLKPMIKPFPILLKSQFAIEILTHYKGQSMISWPLMDLIYLLMQEAASDEQSAAIQTIIENNPMIYNAHNTVHVNRQYIQNSDARKPINVIHQQLQLINTLINTEHLNPIINHQEVQKLIDLNMSLYPVKQFAHSISQSEVGNKYIDRYTIKYLGARTESQNSKSQTLDKSDTNMENGVDIPPYKYNPNAPEYGQIMLHQDANYFKNNYGHNNIAGLNAYAKLYAINDDIHVFETSTSEPHFFSKLINRLLGRNQKSVPLNSENHATERYTQWSAVQLLTATEVSMPLAHYINQTSNRFIYRSYADHKRELFYDEVNSHIQSPKWLNIFKQDQVVRMDTSNKMLKNKYFITPNDTLIKNEHFLKMQLNAHENRMNRMFQYPVNREMYNQEISSKINDDSHLTANSNLNYEINSDNLNYLNILNTLDALDTLDTLNKLNTLYSTQKKNSRFLNSMIKSVQNNIQVNDIVNIDNLNSPLKTNTRIETNAFTKAKGYTNSNLSIFNHPSFLEKNRALVATHLLRTREGLYHIDIQENWMDSPYEGYEKYEENALYRSLNLINRQMLLKEQFVNNDAQIHQTVINNKVIENTFIDHMDNPNKMPYSRLYSVQNINVQSGNTQNSDTQKNHIQNVNTQSSNTLNNYTRNRFTQSTYSNDSVGYDAHTTSIENIFNSRVNEEHSTAMAHSVNMRSQSANMLSQSINMHSKSDSMYSQSNIHSQSTNIYSQTTGMYYQLDLDSNASSNAVTNTNSEYGDLYNSNPKNNAIYQKQFYTNYPTKIFTNLGPYGPTNQWTDEPVSEDYFSNSALMVYQIHHNNLNSNFQGALRHILLSTLETVSRFDNLETVSLNSRETVFNESVQRLADGSIESSNNSMLSFTGDSINSLQKIKAFNAFYTNTIIEKKNALENLEAFSQKILNRFSSIGDEKIDNQIKYYLEHLESLKFLSQGRYQDAQEYIKLRESTVDLKRNLSPTDLSQSSSQPMNIPLSLYQSINSENWAQHTILPANLFLTHRLHNLNHLSRDDRSEAQFKLTSTSSIDYMISSTTQVTNGPQSLIHLAASLVNQSNRFLEQHHFYYKNRFQANKDSFLQTEIREDESNNFTLKKSILNPRYEHKSTQTDSNQMFSDKVFSSQMNSNYAISKQAISNQNTLNPSVFVEASHHQVILNSIAPENAFKHTFKQTFRHTFNMLYRFEPIAIQSSGLSLKSNRLINPKVQAKRRSVPNSKPRAIFISESREEAVSVFNLKKIIDSKPFIANLEHKQFQWIKGILTNVHLYSDYSKTLYNTVISSDIEKEVLYENSATKHSSFPLHKRHLINNQRIKQLTEQLVNQTTVHKLSPITIDAQLDTVVNVKTNLKPKMVSSYQVIQLSSMNRKTMNSNYNSQNRDHYNCYPIHISDHGDFINYADRNVVNSNHAHHNYNQIHDININNIYSNHINRASIDNSHKSDYNTDEFSHNISSNNLRPIRLIKTNNNIKETQNHVIKTHNSMSINPKIITLKLNHPTFNPDQSSPDHTHYFSSKWQNTVILKNGDESIKLTLNTSYLRQRIAPIKQTESSSVDYTHEISLLMAELENTQMSSDKIKGRKQKKAARKNAEKRKAIEREIEHIKFQSKLQQQRQKKVHNQYPELVPAYVYQSLAEVHKKLDHALIVQRQLHYKNQFVKSKDENKQGLNLSEKTVQTISNYAEHMKKSMNHTKVLHNMKTVSLNNNRVQMSTYLLQKQTPVNLTHHTDQVMSYSEVESSRLSHKTVTREVIREVMTAPEMTSVLPKDHQESAQVVENTVAPSPETINIDKIADQVYKRVTDRVERERRRRGL</sequence>
<evidence type="ECO:0000313" key="2">
    <source>
        <dbReference type="EMBL" id="MBF4692032.1"/>
    </source>
</evidence>
<dbReference type="EMBL" id="JADKNH010000001">
    <property type="protein sequence ID" value="MBF4692032.1"/>
    <property type="molecule type" value="Genomic_DNA"/>
</dbReference>
<name>A0ABR9ZNJ2_9FIRM</name>
<evidence type="ECO:0000313" key="3">
    <source>
        <dbReference type="Proteomes" id="UP000614200"/>
    </source>
</evidence>
<gene>
    <name evidence="2" type="ORF">ISU02_02830</name>
</gene>